<accession>A0A6M4WIP3</accession>
<dbReference type="InterPro" id="IPR010982">
    <property type="entry name" value="Lambda_DNA-bd_dom_sf"/>
</dbReference>
<dbReference type="PROSITE" id="PS50943">
    <property type="entry name" value="HTH_CROC1"/>
    <property type="match status" value="1"/>
</dbReference>
<dbReference type="Gene3D" id="1.10.260.40">
    <property type="entry name" value="lambda repressor-like DNA-binding domains"/>
    <property type="match status" value="1"/>
</dbReference>
<dbReference type="AlphaFoldDB" id="A0A6M4WIP3"/>
<dbReference type="SUPFAM" id="SSF47413">
    <property type="entry name" value="lambda repressor-like DNA-binding domains"/>
    <property type="match status" value="1"/>
</dbReference>
<dbReference type="InterPro" id="IPR012349">
    <property type="entry name" value="Split_barrel_FMN-bd"/>
</dbReference>
<dbReference type="EMBL" id="CP049838">
    <property type="protein sequence ID" value="QJS99691.1"/>
    <property type="molecule type" value="Genomic_DNA"/>
</dbReference>
<dbReference type="Gene3D" id="2.30.110.10">
    <property type="entry name" value="Electron Transport, Fmn-binding Protein, Chain A"/>
    <property type="match status" value="1"/>
</dbReference>
<feature type="domain" description="HTH cro/C1-type" evidence="1">
    <location>
        <begin position="22"/>
        <end position="77"/>
    </location>
</feature>
<reference evidence="2" key="1">
    <citation type="submission" date="2020-03" db="EMBL/GenBank/DDBJ databases">
        <title>Molecular networking-based the target discovery of potent antiproliferative macrolactams: 5/6/7/16 polycyclic ansamycins and glycosylated trienomycin from Streptomyces cacaoi subsp. asoensis.</title>
        <authorList>
            <person name="Liu L.-L."/>
        </authorList>
    </citation>
    <scope>NUCLEOTIDE SEQUENCE [LARGE SCALE GENOMIC DNA]</scope>
    <source>
        <strain evidence="2">H2S5</strain>
    </source>
</reference>
<dbReference type="RefSeq" id="WP_171395344.1">
    <property type="nucleotide sequence ID" value="NZ_CP049838.1"/>
</dbReference>
<gene>
    <name evidence="2" type="ORF">G9272_04695</name>
</gene>
<organism evidence="2 3">
    <name type="scientific">Streptomyces asoensis</name>
    <dbReference type="NCBI Taxonomy" id="249586"/>
    <lineage>
        <taxon>Bacteria</taxon>
        <taxon>Bacillati</taxon>
        <taxon>Actinomycetota</taxon>
        <taxon>Actinomycetes</taxon>
        <taxon>Kitasatosporales</taxon>
        <taxon>Streptomycetaceae</taxon>
        <taxon>Streptomyces</taxon>
    </lineage>
</organism>
<dbReference type="InterPro" id="IPR001387">
    <property type="entry name" value="Cro/C1-type_HTH"/>
</dbReference>
<evidence type="ECO:0000259" key="1">
    <source>
        <dbReference type="PROSITE" id="PS50943"/>
    </source>
</evidence>
<name>A0A6M4WIP3_9ACTN</name>
<dbReference type="SMART" id="SM00530">
    <property type="entry name" value="HTH_XRE"/>
    <property type="match status" value="1"/>
</dbReference>
<dbReference type="Pfam" id="PF12900">
    <property type="entry name" value="Pyridox_ox_2"/>
    <property type="match status" value="1"/>
</dbReference>
<evidence type="ECO:0000313" key="3">
    <source>
        <dbReference type="Proteomes" id="UP000502665"/>
    </source>
</evidence>
<dbReference type="Proteomes" id="UP000502665">
    <property type="component" value="Chromosome"/>
</dbReference>
<evidence type="ECO:0000313" key="2">
    <source>
        <dbReference type="EMBL" id="QJS99691.1"/>
    </source>
</evidence>
<proteinExistence type="predicted"/>
<keyword evidence="3" id="KW-1185">Reference proteome</keyword>
<protein>
    <submittedName>
        <fullName evidence="2">Helix-turn-helix domain-containing protein</fullName>
    </submittedName>
</protein>
<dbReference type="GO" id="GO:0003677">
    <property type="term" value="F:DNA binding"/>
    <property type="evidence" value="ECO:0007669"/>
    <property type="project" value="InterPro"/>
</dbReference>
<sequence>MAEQTHASATERLPSGDLGRRLAARRLQLGLTHEETAARADMDPGYLRHLEQHSDAAPSRAALLKLAAALETTLSALTGGDADLPPGPGQAGHDPQFTELSRTECGDLLSTHGVGRLAVPTASGPVIVPVNYSVIDGTIVFRTARGATPALAAGCSVAFEIDRIDAAFSQGWSVLVRGRARLVTDVHEANRLAARAHSTPWAGGRRDMWVRIDPYSVTGRRITV</sequence>
<dbReference type="SUPFAM" id="SSF50475">
    <property type="entry name" value="FMN-binding split barrel"/>
    <property type="match status" value="1"/>
</dbReference>
<dbReference type="InterPro" id="IPR024747">
    <property type="entry name" value="Pyridox_Oxase-rel"/>
</dbReference>
<dbReference type="Pfam" id="PF13560">
    <property type="entry name" value="HTH_31"/>
    <property type="match status" value="1"/>
</dbReference>